<reference evidence="2" key="1">
    <citation type="submission" date="2020-04" db="EMBL/GenBank/DDBJ databases">
        <authorList>
            <person name="Chiriac C."/>
            <person name="Salcher M."/>
            <person name="Ghai R."/>
            <person name="Kavagutti S V."/>
        </authorList>
    </citation>
    <scope>NUCLEOTIDE SEQUENCE</scope>
</reference>
<dbReference type="EMBL" id="LR796249">
    <property type="protein sequence ID" value="CAB4130841.1"/>
    <property type="molecule type" value="Genomic_DNA"/>
</dbReference>
<name>A0A6J5LQ91_9CAUD</name>
<accession>A0A6J5LQ91</accession>
<evidence type="ECO:0000313" key="2">
    <source>
        <dbReference type="EMBL" id="CAB4135177.1"/>
    </source>
</evidence>
<organism evidence="2">
    <name type="scientific">uncultured Caudovirales phage</name>
    <dbReference type="NCBI Taxonomy" id="2100421"/>
    <lineage>
        <taxon>Viruses</taxon>
        <taxon>Duplodnaviria</taxon>
        <taxon>Heunggongvirae</taxon>
        <taxon>Uroviricota</taxon>
        <taxon>Caudoviricetes</taxon>
        <taxon>Peduoviridae</taxon>
        <taxon>Maltschvirus</taxon>
        <taxon>Maltschvirus maltsch</taxon>
    </lineage>
</organism>
<evidence type="ECO:0000313" key="1">
    <source>
        <dbReference type="EMBL" id="CAB4130841.1"/>
    </source>
</evidence>
<dbReference type="EMBL" id="LR796294">
    <property type="protein sequence ID" value="CAB4135177.1"/>
    <property type="molecule type" value="Genomic_DNA"/>
</dbReference>
<sequence>MAKNSWVNNSQANPCEVAIAPSAGDFLIGWGLSDGASNVLSVEAGWSFVGTVVSSVDGATLIVAWKIATGSETTFTVSGASVIAGVSSYDGLESTHQLDVLPVMGTSNVSGTTLNLSIAPITNGAILASVCAVDGTTTSAATFTWATTSGTTGAWTTPVTQNAGYLHVGEGDATQTTAGAFTTTCTTGGGGAAGGHLGALFALRVAGAGSGIFASGQWSGTTPLTIGPVSGDFLVGYVINDSNNLPSATPAGWSALGNCTTSYDGATFTVFYRFSDGTETSVAWTNNGIGGVLSYRGVNTTTPFDVTPVVQSSGASGVQDYDASITPTTNGCMLVHIRGCDDGSGATQYTFTTESGTTGTWIPNIPVNSSYFNVGTAYSSQTTAGAITARCHTNQTGGALAALIALRPVVSAPVYTGYTLGTRLTLMT</sequence>
<proteinExistence type="predicted"/>
<protein>
    <submittedName>
        <fullName evidence="2">Uncharacterized protein</fullName>
    </submittedName>
</protein>
<gene>
    <name evidence="1" type="ORF">UFOVP127_27</name>
    <name evidence="2" type="ORF">UFOVP276_133</name>
</gene>